<dbReference type="EnsemblPlants" id="AVESA.00010b.r2.6CG1136400.1">
    <property type="protein sequence ID" value="AVESA.00010b.r2.6CG1136400.1.CDS"/>
    <property type="gene ID" value="AVESA.00010b.r2.6CG1136400"/>
</dbReference>
<proteinExistence type="predicted"/>
<dbReference type="Proteomes" id="UP001732700">
    <property type="component" value="Chromosome 6C"/>
</dbReference>
<protein>
    <submittedName>
        <fullName evidence="1">Uncharacterized protein</fullName>
    </submittedName>
</protein>
<reference evidence="1" key="2">
    <citation type="submission" date="2025-09" db="UniProtKB">
        <authorList>
            <consortium name="EnsemblPlants"/>
        </authorList>
    </citation>
    <scope>IDENTIFICATION</scope>
</reference>
<accession>A0ACD5ZAV6</accession>
<sequence>MEITAATRGRAEIDTSRPFQSVREAVGVFGGERRVPDGGSSRGSSTSSSKFSVPPVASPTLLCCLKKLEAELAEARSELADLKQRQSQMETAVSSVSVQFANSLGIFSVDLDKGKELAVVDRSAMVGAEEEEYGDGRVRSDLWVDDTRAEEWMASLEYLPSLSEALSIKMIEDDFDLRKVKSDNKAKKKQHKKQRKIAVSLVRGIFSKKFKSRKSNSIFQNSMDFYTSTGTYGNHHAYINNASHTRIHVFMSNILAFSRTTKPTDMTLTL</sequence>
<reference evidence="1" key="1">
    <citation type="submission" date="2021-05" db="EMBL/GenBank/DDBJ databases">
        <authorList>
            <person name="Scholz U."/>
            <person name="Mascher M."/>
            <person name="Fiebig A."/>
        </authorList>
    </citation>
    <scope>NUCLEOTIDE SEQUENCE [LARGE SCALE GENOMIC DNA]</scope>
</reference>
<organism evidence="1 2">
    <name type="scientific">Avena sativa</name>
    <name type="common">Oat</name>
    <dbReference type="NCBI Taxonomy" id="4498"/>
    <lineage>
        <taxon>Eukaryota</taxon>
        <taxon>Viridiplantae</taxon>
        <taxon>Streptophyta</taxon>
        <taxon>Embryophyta</taxon>
        <taxon>Tracheophyta</taxon>
        <taxon>Spermatophyta</taxon>
        <taxon>Magnoliopsida</taxon>
        <taxon>Liliopsida</taxon>
        <taxon>Poales</taxon>
        <taxon>Poaceae</taxon>
        <taxon>BOP clade</taxon>
        <taxon>Pooideae</taxon>
        <taxon>Poodae</taxon>
        <taxon>Poeae</taxon>
        <taxon>Poeae Chloroplast Group 1 (Aveneae type)</taxon>
        <taxon>Aveninae</taxon>
        <taxon>Avena</taxon>
    </lineage>
</organism>
<keyword evidence="2" id="KW-1185">Reference proteome</keyword>
<evidence type="ECO:0000313" key="2">
    <source>
        <dbReference type="Proteomes" id="UP001732700"/>
    </source>
</evidence>
<evidence type="ECO:0000313" key="1">
    <source>
        <dbReference type="EnsemblPlants" id="AVESA.00010b.r2.6CG1136400.1.CDS"/>
    </source>
</evidence>
<name>A0ACD5ZAV6_AVESA</name>